<dbReference type="Pfam" id="PF13966">
    <property type="entry name" value="zf-RVT"/>
    <property type="match status" value="1"/>
</dbReference>
<dbReference type="SUPFAM" id="SSF53098">
    <property type="entry name" value="Ribonuclease H-like"/>
    <property type="match status" value="1"/>
</dbReference>
<dbReference type="EMBL" id="BDDD01000305">
    <property type="protein sequence ID" value="GAV63418.1"/>
    <property type="molecule type" value="Genomic_DNA"/>
</dbReference>
<dbReference type="GO" id="GO:0003676">
    <property type="term" value="F:nucleic acid binding"/>
    <property type="evidence" value="ECO:0007669"/>
    <property type="project" value="InterPro"/>
</dbReference>
<dbReference type="InParanoid" id="A0A1Q3B5Y4"/>
<sequence>MQNPRQNIKKKLSYRACRRALPTGDNLQRRGMQMVSRCKICKNDNESIDHVLLHCPEVQLVWNARDFGKFVQADQQHSFADVVAAIHEEKTANDLALFLIMAWWVLFNRNEIFFHGSQSSMPQTVSFNVKYQEEYMSAMGEGTTASSHHLTRWCTPIKRMVKINCDGATFKEENCSGWGTVFRTHEGVVIGAGAGKVEPLMASTVMEAMEIFKGMSRAKELGLTNIVTESDPVVLITAILSRNSNHVFCGSVIADIVSLIVDFF</sequence>
<feature type="domain" description="RNase H type-1" evidence="1">
    <location>
        <begin position="164"/>
        <end position="260"/>
    </location>
</feature>
<dbReference type="InterPro" id="IPR036397">
    <property type="entry name" value="RNaseH_sf"/>
</dbReference>
<gene>
    <name evidence="3" type="ORF">CFOL_v3_06936</name>
</gene>
<comment type="caution">
    <text evidence="3">The sequence shown here is derived from an EMBL/GenBank/DDBJ whole genome shotgun (WGS) entry which is preliminary data.</text>
</comment>
<dbReference type="AlphaFoldDB" id="A0A1Q3B5Y4"/>
<dbReference type="InterPro" id="IPR026960">
    <property type="entry name" value="RVT-Znf"/>
</dbReference>
<dbReference type="Gene3D" id="3.30.420.10">
    <property type="entry name" value="Ribonuclease H-like superfamily/Ribonuclease H"/>
    <property type="match status" value="1"/>
</dbReference>
<organism evidence="3 4">
    <name type="scientific">Cephalotus follicularis</name>
    <name type="common">Albany pitcher plant</name>
    <dbReference type="NCBI Taxonomy" id="3775"/>
    <lineage>
        <taxon>Eukaryota</taxon>
        <taxon>Viridiplantae</taxon>
        <taxon>Streptophyta</taxon>
        <taxon>Embryophyta</taxon>
        <taxon>Tracheophyta</taxon>
        <taxon>Spermatophyta</taxon>
        <taxon>Magnoliopsida</taxon>
        <taxon>eudicotyledons</taxon>
        <taxon>Gunneridae</taxon>
        <taxon>Pentapetalae</taxon>
        <taxon>rosids</taxon>
        <taxon>fabids</taxon>
        <taxon>Oxalidales</taxon>
        <taxon>Cephalotaceae</taxon>
        <taxon>Cephalotus</taxon>
    </lineage>
</organism>
<dbReference type="CDD" id="cd06222">
    <property type="entry name" value="RNase_H_like"/>
    <property type="match status" value="1"/>
</dbReference>
<reference evidence="4" key="1">
    <citation type="submission" date="2016-04" db="EMBL/GenBank/DDBJ databases">
        <title>Cephalotus genome sequencing.</title>
        <authorList>
            <person name="Fukushima K."/>
            <person name="Hasebe M."/>
            <person name="Fang X."/>
        </authorList>
    </citation>
    <scope>NUCLEOTIDE SEQUENCE [LARGE SCALE GENOMIC DNA]</scope>
    <source>
        <strain evidence="4">cv. St1</strain>
    </source>
</reference>
<dbReference type="InterPro" id="IPR012337">
    <property type="entry name" value="RNaseH-like_sf"/>
</dbReference>
<feature type="domain" description="Reverse transcriptase zinc-binding" evidence="2">
    <location>
        <begin position="12"/>
        <end position="62"/>
    </location>
</feature>
<dbReference type="InterPro" id="IPR044730">
    <property type="entry name" value="RNase_H-like_dom_plant"/>
</dbReference>
<accession>A0A1Q3B5Y4</accession>
<name>A0A1Q3B5Y4_CEPFO</name>
<dbReference type="GO" id="GO:0004523">
    <property type="term" value="F:RNA-DNA hybrid ribonuclease activity"/>
    <property type="evidence" value="ECO:0007669"/>
    <property type="project" value="InterPro"/>
</dbReference>
<dbReference type="Proteomes" id="UP000187406">
    <property type="component" value="Unassembled WGS sequence"/>
</dbReference>
<dbReference type="InterPro" id="IPR002156">
    <property type="entry name" value="RNaseH_domain"/>
</dbReference>
<evidence type="ECO:0000259" key="2">
    <source>
        <dbReference type="Pfam" id="PF13966"/>
    </source>
</evidence>
<protein>
    <submittedName>
        <fullName evidence="3">Zf-RVT domain-containing protein</fullName>
    </submittedName>
</protein>
<dbReference type="PANTHER" id="PTHR47074:SF11">
    <property type="entry name" value="REVERSE TRANSCRIPTASE-LIKE PROTEIN"/>
    <property type="match status" value="1"/>
</dbReference>
<evidence type="ECO:0000259" key="1">
    <source>
        <dbReference type="Pfam" id="PF13456"/>
    </source>
</evidence>
<evidence type="ECO:0000313" key="4">
    <source>
        <dbReference type="Proteomes" id="UP000187406"/>
    </source>
</evidence>
<proteinExistence type="predicted"/>
<evidence type="ECO:0000313" key="3">
    <source>
        <dbReference type="EMBL" id="GAV63418.1"/>
    </source>
</evidence>
<keyword evidence="4" id="KW-1185">Reference proteome</keyword>
<dbReference type="Pfam" id="PF13456">
    <property type="entry name" value="RVT_3"/>
    <property type="match status" value="1"/>
</dbReference>
<dbReference type="InterPro" id="IPR052929">
    <property type="entry name" value="RNase_H-like_EbsB-rel"/>
</dbReference>
<dbReference type="OrthoDB" id="1460952at2759"/>
<dbReference type="PANTHER" id="PTHR47074">
    <property type="entry name" value="BNAC02G40300D PROTEIN"/>
    <property type="match status" value="1"/>
</dbReference>